<dbReference type="Proteomes" id="UP000192486">
    <property type="component" value="Chromosome"/>
</dbReference>
<gene>
    <name evidence="2" type="ORF">SporoS204_13380</name>
</gene>
<evidence type="ECO:0000313" key="3">
    <source>
        <dbReference type="Proteomes" id="UP000192486"/>
    </source>
</evidence>
<reference evidence="2 3" key="1">
    <citation type="submission" date="2016-04" db="EMBL/GenBank/DDBJ databases">
        <title>Comparative Genomics and Epigenetics of Sporosarcina ureae.</title>
        <authorList>
            <person name="Oliver A.S."/>
            <person name="Cooper K.K."/>
        </authorList>
    </citation>
    <scope>NUCLEOTIDE SEQUENCE [LARGE SCALE GENOMIC DNA]</scope>
    <source>
        <strain evidence="2 3">S204</strain>
    </source>
</reference>
<accession>A0ABM6JXV6</accession>
<dbReference type="PROSITE" id="PS51725">
    <property type="entry name" value="ABM"/>
    <property type="match status" value="1"/>
</dbReference>
<dbReference type="InterPro" id="IPR011008">
    <property type="entry name" value="Dimeric_a/b-barrel"/>
</dbReference>
<sequence length="169" mass="19095">MNIYMTTGTLGFMEKIKDQHTDESILLMNGGGSTLLLHETNGKSVFQTPRKFEVVGSYGNLTEPGFFAMDNVAVTDEGKPIFEHQYKHLGEQLQNMPGFVAFRLLRPIGSDTYTLLTEWTDRRLYDIWYNSPGNQLSDKTVFKDAGGATQHIFTSAPYTTHYKTPTEEV</sequence>
<organism evidence="2 3">
    <name type="scientific">Sporosarcina ureae</name>
    <dbReference type="NCBI Taxonomy" id="1571"/>
    <lineage>
        <taxon>Bacteria</taxon>
        <taxon>Bacillati</taxon>
        <taxon>Bacillota</taxon>
        <taxon>Bacilli</taxon>
        <taxon>Bacillales</taxon>
        <taxon>Caryophanaceae</taxon>
        <taxon>Sporosarcina</taxon>
    </lineage>
</organism>
<dbReference type="InterPro" id="IPR007138">
    <property type="entry name" value="ABM_dom"/>
</dbReference>
<dbReference type="Gene3D" id="3.30.70.100">
    <property type="match status" value="1"/>
</dbReference>
<name>A0ABM6JXV6_SPOUR</name>
<evidence type="ECO:0000259" key="1">
    <source>
        <dbReference type="PROSITE" id="PS51725"/>
    </source>
</evidence>
<dbReference type="Pfam" id="PF03992">
    <property type="entry name" value="ABM"/>
    <property type="match status" value="1"/>
</dbReference>
<dbReference type="RefSeq" id="WP_029052567.1">
    <property type="nucleotide sequence ID" value="NZ_CP015108.1"/>
</dbReference>
<dbReference type="SUPFAM" id="SSF54909">
    <property type="entry name" value="Dimeric alpha+beta barrel"/>
    <property type="match status" value="1"/>
</dbReference>
<evidence type="ECO:0000313" key="2">
    <source>
        <dbReference type="EMBL" id="ARF15051.1"/>
    </source>
</evidence>
<dbReference type="PANTHER" id="PTHR34474">
    <property type="entry name" value="SIGNAL TRANSDUCTION PROTEIN TRAP"/>
    <property type="match status" value="1"/>
</dbReference>
<proteinExistence type="predicted"/>
<keyword evidence="3" id="KW-1185">Reference proteome</keyword>
<dbReference type="EMBL" id="CP015108">
    <property type="protein sequence ID" value="ARF15051.1"/>
    <property type="molecule type" value="Genomic_DNA"/>
</dbReference>
<protein>
    <submittedName>
        <fullName evidence="2">Signal transduction protein TRAP</fullName>
    </submittedName>
</protein>
<dbReference type="PANTHER" id="PTHR34474:SF2">
    <property type="entry name" value="SIGNAL TRANSDUCTION PROTEIN TRAP"/>
    <property type="match status" value="1"/>
</dbReference>
<dbReference type="InterPro" id="IPR050404">
    <property type="entry name" value="Heme-degrading_MO"/>
</dbReference>
<feature type="domain" description="ABM" evidence="1">
    <location>
        <begin position="66"/>
        <end position="162"/>
    </location>
</feature>